<feature type="compositionally biased region" description="Basic and acidic residues" evidence="1">
    <location>
        <begin position="97"/>
        <end position="114"/>
    </location>
</feature>
<evidence type="ECO:0000256" key="1">
    <source>
        <dbReference type="SAM" id="MobiDB-lite"/>
    </source>
</evidence>
<dbReference type="AlphaFoldDB" id="A0A1C1D2V3"/>
<proteinExistence type="predicted"/>
<gene>
    <name evidence="2" type="ORF">CLCR_00009</name>
</gene>
<dbReference type="OrthoDB" id="5402991at2759"/>
<sequence>MSIIDSIGGLFNAAAERKHQEKMQEAQLAHESEMHDKDLAFSREQMDQQKKQFDDTLGFQKDQFHAAEDQRGKDNEFRDDQFQASEDQRKQQNQWIDEDRKRQQGRQDKQWAEQDKQIAKIDAMQAQVDEYLQNEEFNTRASFLELAGNAVKTATFSQYNILIVDDTEADIIPKGELEGAIPVDPLKLQISSKGNALFRVHMFKSGEYLRKGSLKDDMLWVWPATARRAAIAYNGPTDDGPVLQRPTDDDPTNIDDQINNDPSLPQVDPVMQYYFSGAYARGETIDRTTLTKDQRGWLDYWKAGQDAMKTGSPMPDDQIDKKLEWEQQIKARDDAIKAKKKELEDQKYQTDQSKAYEQYVFTTPKEENVTEAEMIAECDKQTKKMQEQAARIKKQLAAAGLGGAAGGSATGPGQDPSMDPSMGQDPSQDPNYDPTQDPNYDPSQDPNYDPTQDPNYDPSQDPNYDPTQDPNYDPSQDPNYDPSQDPNYDPTQDPNYDPSQDPNYDPTQDPNYDPSQDPNYDPSQDPNYDPTQDPNYDPSQDPNYDPSQDPNYSAEGGMGPDHTGHDGMEDEGGYSDQQGGYRGGQSYGRTGSMEYEGMGDDGMGDDGMGDDNGYLHQQGDYGGGGYNGQGQQQIAY</sequence>
<dbReference type="PANTHER" id="PTHR44826">
    <property type="entry name" value="SPORE COAT PROTEIN SP85"/>
    <property type="match status" value="1"/>
</dbReference>
<protein>
    <submittedName>
        <fullName evidence="2">Uncharacterized protein</fullName>
    </submittedName>
</protein>
<organism evidence="2 3">
    <name type="scientific">Cladophialophora carrionii</name>
    <dbReference type="NCBI Taxonomy" id="86049"/>
    <lineage>
        <taxon>Eukaryota</taxon>
        <taxon>Fungi</taxon>
        <taxon>Dikarya</taxon>
        <taxon>Ascomycota</taxon>
        <taxon>Pezizomycotina</taxon>
        <taxon>Eurotiomycetes</taxon>
        <taxon>Chaetothyriomycetidae</taxon>
        <taxon>Chaetothyriales</taxon>
        <taxon>Herpotrichiellaceae</taxon>
        <taxon>Cladophialophora</taxon>
    </lineage>
</organism>
<feature type="compositionally biased region" description="Basic and acidic residues" evidence="1">
    <location>
        <begin position="62"/>
        <end position="90"/>
    </location>
</feature>
<comment type="caution">
    <text evidence="2">The sequence shown here is derived from an EMBL/GenBank/DDBJ whole genome shotgun (WGS) entry which is preliminary data.</text>
</comment>
<evidence type="ECO:0000313" key="2">
    <source>
        <dbReference type="EMBL" id="OCT55116.1"/>
    </source>
</evidence>
<dbReference type="InterPro" id="IPR051860">
    <property type="entry name" value="Plasmodium_CSP_Invasion"/>
</dbReference>
<feature type="compositionally biased region" description="Basic and acidic residues" evidence="1">
    <location>
        <begin position="16"/>
        <end position="54"/>
    </location>
</feature>
<feature type="region of interest" description="Disordered" evidence="1">
    <location>
        <begin position="399"/>
        <end position="636"/>
    </location>
</feature>
<reference evidence="3" key="1">
    <citation type="submission" date="2015-07" db="EMBL/GenBank/DDBJ databases">
        <authorList>
            <person name="Teixeira M.M."/>
            <person name="Souza R.C."/>
            <person name="Almeida L.G."/>
            <person name="Vicente V.A."/>
            <person name="de Hoog S."/>
            <person name="Bocca A.L."/>
            <person name="de Almeida S.R."/>
            <person name="Vasconcelos A.T."/>
            <person name="Felipe M.S."/>
        </authorList>
    </citation>
    <scope>NUCLEOTIDE SEQUENCE [LARGE SCALE GENOMIC DNA]</scope>
    <source>
        <strain evidence="3">KSF</strain>
    </source>
</reference>
<keyword evidence="3" id="KW-1185">Reference proteome</keyword>
<dbReference type="EMBL" id="LGRB01000001">
    <property type="protein sequence ID" value="OCT55116.1"/>
    <property type="molecule type" value="Genomic_DNA"/>
</dbReference>
<accession>A0A1C1D2V3</accession>
<dbReference type="STRING" id="86049.A0A1C1D2V3"/>
<feature type="compositionally biased region" description="Acidic residues" evidence="1">
    <location>
        <begin position="597"/>
        <end position="609"/>
    </location>
</feature>
<dbReference type="VEuPathDB" id="FungiDB:CLCR_00009"/>
<feature type="region of interest" description="Disordered" evidence="1">
    <location>
        <begin position="16"/>
        <end position="114"/>
    </location>
</feature>
<name>A0A1C1D2V3_9EURO</name>
<dbReference type="Proteomes" id="UP000094526">
    <property type="component" value="Unassembled WGS sequence"/>
</dbReference>
<evidence type="ECO:0000313" key="3">
    <source>
        <dbReference type="Proteomes" id="UP000094526"/>
    </source>
</evidence>
<feature type="compositionally biased region" description="Polar residues" evidence="1">
    <location>
        <begin position="424"/>
        <end position="551"/>
    </location>
</feature>
<feature type="compositionally biased region" description="Gly residues" evidence="1">
    <location>
        <begin position="400"/>
        <end position="410"/>
    </location>
</feature>